<dbReference type="Pfam" id="PF00089">
    <property type="entry name" value="Trypsin"/>
    <property type="match status" value="1"/>
</dbReference>
<dbReference type="GO" id="GO:0004252">
    <property type="term" value="F:serine-type endopeptidase activity"/>
    <property type="evidence" value="ECO:0007669"/>
    <property type="project" value="InterPro"/>
</dbReference>
<keyword evidence="6" id="KW-1185">Reference proteome</keyword>
<gene>
    <name evidence="5" type="ORF">QR680_011493</name>
</gene>
<dbReference type="InterPro" id="IPR051487">
    <property type="entry name" value="Ser/Thr_Proteases_Immune/Dev"/>
</dbReference>
<comment type="similarity">
    <text evidence="2">Belongs to the peptidase S1 family. CLIP subfamily.</text>
</comment>
<comment type="caution">
    <text evidence="5">The sequence shown here is derived from an EMBL/GenBank/DDBJ whole genome shotgun (WGS) entry which is preliminary data.</text>
</comment>
<evidence type="ECO:0000313" key="5">
    <source>
        <dbReference type="EMBL" id="KAK0414555.1"/>
    </source>
</evidence>
<dbReference type="InterPro" id="IPR001314">
    <property type="entry name" value="Peptidase_S1A"/>
</dbReference>
<dbReference type="SMART" id="SM00020">
    <property type="entry name" value="Tryp_SPc"/>
    <property type="match status" value="1"/>
</dbReference>
<dbReference type="InterPro" id="IPR043504">
    <property type="entry name" value="Peptidase_S1_PA_chymotrypsin"/>
</dbReference>
<dbReference type="PANTHER" id="PTHR24256">
    <property type="entry name" value="TRYPTASE-RELATED"/>
    <property type="match status" value="1"/>
</dbReference>
<keyword evidence="3" id="KW-0645">Protease</keyword>
<reference evidence="5" key="1">
    <citation type="submission" date="2023-06" db="EMBL/GenBank/DDBJ databases">
        <title>Genomic analysis of the entomopathogenic nematode Steinernema hermaphroditum.</title>
        <authorList>
            <person name="Schwarz E.M."/>
            <person name="Heppert J.K."/>
            <person name="Baniya A."/>
            <person name="Schwartz H.T."/>
            <person name="Tan C.-H."/>
            <person name="Antoshechkin I."/>
            <person name="Sternberg P.W."/>
            <person name="Goodrich-Blair H."/>
            <person name="Dillman A.R."/>
        </authorList>
    </citation>
    <scope>NUCLEOTIDE SEQUENCE</scope>
    <source>
        <strain evidence="5">PS9179</strain>
        <tissue evidence="5">Whole animal</tissue>
    </source>
</reference>
<dbReference type="CDD" id="cd00190">
    <property type="entry name" value="Tryp_SPc"/>
    <property type="match status" value="1"/>
</dbReference>
<dbReference type="GO" id="GO:0006508">
    <property type="term" value="P:proteolysis"/>
    <property type="evidence" value="ECO:0007669"/>
    <property type="project" value="UniProtKB-KW"/>
</dbReference>
<dbReference type="PROSITE" id="PS00135">
    <property type="entry name" value="TRYPSIN_SER"/>
    <property type="match status" value="1"/>
</dbReference>
<evidence type="ECO:0000256" key="1">
    <source>
        <dbReference type="ARBA" id="ARBA00023157"/>
    </source>
</evidence>
<organism evidence="5 6">
    <name type="scientific">Steinernema hermaphroditum</name>
    <dbReference type="NCBI Taxonomy" id="289476"/>
    <lineage>
        <taxon>Eukaryota</taxon>
        <taxon>Metazoa</taxon>
        <taxon>Ecdysozoa</taxon>
        <taxon>Nematoda</taxon>
        <taxon>Chromadorea</taxon>
        <taxon>Rhabditida</taxon>
        <taxon>Tylenchina</taxon>
        <taxon>Panagrolaimomorpha</taxon>
        <taxon>Strongyloidoidea</taxon>
        <taxon>Steinernematidae</taxon>
        <taxon>Steinernema</taxon>
    </lineage>
</organism>
<dbReference type="InterPro" id="IPR033116">
    <property type="entry name" value="TRYPSIN_SER"/>
</dbReference>
<evidence type="ECO:0000259" key="4">
    <source>
        <dbReference type="PROSITE" id="PS50240"/>
    </source>
</evidence>
<protein>
    <recommendedName>
        <fullName evidence="4">Peptidase S1 domain-containing protein</fullName>
    </recommendedName>
</protein>
<accession>A0AA39HZX4</accession>
<keyword evidence="3" id="KW-0720">Serine protease</keyword>
<evidence type="ECO:0000256" key="3">
    <source>
        <dbReference type="RuleBase" id="RU363034"/>
    </source>
</evidence>
<dbReference type="PRINTS" id="PR00722">
    <property type="entry name" value="CHYMOTRYPSIN"/>
</dbReference>
<feature type="domain" description="Peptidase S1" evidence="4">
    <location>
        <begin position="56"/>
        <end position="289"/>
    </location>
</feature>
<name>A0AA39HZX4_9BILA</name>
<keyword evidence="3" id="KW-0378">Hydrolase</keyword>
<dbReference type="Proteomes" id="UP001175271">
    <property type="component" value="Unassembled WGS sequence"/>
</dbReference>
<dbReference type="FunFam" id="2.40.10.10:FF:000068">
    <property type="entry name" value="transmembrane protease serine 2"/>
    <property type="match status" value="1"/>
</dbReference>
<sequence>MFEFGFKLLRNRVPNYIPERFSLQHEIHHLRLSLAAPSKPIPPVLPPPKHASSELIFGGHRAYQGHFPYFARISGCGGSLITPKHILTAAHCVDQSSVGDDVIMGLDEKYNYESVDGVQMRKIAAVSTHVHYNGTTYQNDIAILEVDQPFEITNYVQVVEIKADDAELQKRHWTTVVGFGPVDIVNNTLVYQKYLQYAYVPIADRAQCCKIWCYWGLSDKQICGGAAGVGTGPGDSGGPMAVRDADKYFQIGVVSYGVRRSAALLHQDKYPSVYIRTASYCDWMSEKTDGAFRCI</sequence>
<dbReference type="AlphaFoldDB" id="A0AA39HZX4"/>
<evidence type="ECO:0000313" key="6">
    <source>
        <dbReference type="Proteomes" id="UP001175271"/>
    </source>
</evidence>
<dbReference type="SUPFAM" id="SSF50494">
    <property type="entry name" value="Trypsin-like serine proteases"/>
    <property type="match status" value="1"/>
</dbReference>
<dbReference type="Gene3D" id="2.40.10.10">
    <property type="entry name" value="Trypsin-like serine proteases"/>
    <property type="match status" value="1"/>
</dbReference>
<proteinExistence type="inferred from homology"/>
<evidence type="ECO:0000256" key="2">
    <source>
        <dbReference type="ARBA" id="ARBA00024195"/>
    </source>
</evidence>
<dbReference type="InterPro" id="IPR001254">
    <property type="entry name" value="Trypsin_dom"/>
</dbReference>
<dbReference type="PROSITE" id="PS00134">
    <property type="entry name" value="TRYPSIN_HIS"/>
    <property type="match status" value="1"/>
</dbReference>
<keyword evidence="1" id="KW-1015">Disulfide bond</keyword>
<dbReference type="PROSITE" id="PS50240">
    <property type="entry name" value="TRYPSIN_DOM"/>
    <property type="match status" value="1"/>
</dbReference>
<dbReference type="InterPro" id="IPR009003">
    <property type="entry name" value="Peptidase_S1_PA"/>
</dbReference>
<dbReference type="InterPro" id="IPR018114">
    <property type="entry name" value="TRYPSIN_HIS"/>
</dbReference>
<dbReference type="EMBL" id="JAUCMV010000002">
    <property type="protein sequence ID" value="KAK0414555.1"/>
    <property type="molecule type" value="Genomic_DNA"/>
</dbReference>